<reference evidence="2 3" key="1">
    <citation type="submission" date="2020-03" db="EMBL/GenBank/DDBJ databases">
        <title>Genome sequence of Toxoplasma gondii RH-88 strain.</title>
        <authorList>
            <person name="Lorenzi H.A."/>
            <person name="Venepally P."/>
            <person name="Rozenberg A."/>
            <person name="Sibley D."/>
        </authorList>
    </citation>
    <scope>NUCLEOTIDE SEQUENCE [LARGE SCALE GENOMIC DNA]</scope>
    <source>
        <strain evidence="2 3">RH-88</strain>
    </source>
</reference>
<comment type="caution">
    <text evidence="2">The sequence shown here is derived from an EMBL/GenBank/DDBJ whole genome shotgun (WGS) entry which is preliminary data.</text>
</comment>
<keyword evidence="3" id="KW-1185">Reference proteome</keyword>
<evidence type="ECO:0000256" key="1">
    <source>
        <dbReference type="SAM" id="MobiDB-lite"/>
    </source>
</evidence>
<evidence type="ECO:0000313" key="2">
    <source>
        <dbReference type="EMBL" id="KAF4640961.1"/>
    </source>
</evidence>
<dbReference type="AlphaFoldDB" id="A0A7J6K3F0"/>
<gene>
    <name evidence="2" type="ORF">TGRH88_067690</name>
</gene>
<protein>
    <submittedName>
        <fullName evidence="2">Uncharacterized protein</fullName>
    </submittedName>
</protein>
<organism evidence="2 3">
    <name type="scientific">Toxoplasma gondii</name>
    <dbReference type="NCBI Taxonomy" id="5811"/>
    <lineage>
        <taxon>Eukaryota</taxon>
        <taxon>Sar</taxon>
        <taxon>Alveolata</taxon>
        <taxon>Apicomplexa</taxon>
        <taxon>Conoidasida</taxon>
        <taxon>Coccidia</taxon>
        <taxon>Eucoccidiorida</taxon>
        <taxon>Eimeriorina</taxon>
        <taxon>Sarcocystidae</taxon>
        <taxon>Toxoplasma</taxon>
    </lineage>
</organism>
<dbReference type="EMBL" id="JAAUHK010000194">
    <property type="protein sequence ID" value="KAF4640961.1"/>
    <property type="molecule type" value="Genomic_DNA"/>
</dbReference>
<dbReference type="Proteomes" id="UP000557509">
    <property type="component" value="Unassembled WGS sequence"/>
</dbReference>
<feature type="region of interest" description="Disordered" evidence="1">
    <location>
        <begin position="60"/>
        <end position="196"/>
    </location>
</feature>
<name>A0A7J6K3F0_TOXGO</name>
<sequence length="483" mass="51031">MSDKGLLIALVTRYHFGINNRNVAAPSQSRAAEMTTTSGSTMMSMESQLNCSLDDLVKMQRQAAAKGRSSQRKNSFRRGNGPKPSARGRAINKRGEALTGSRGSGLGTNNARGKDRRGRGGRTGFSGPPRNRPTPNAVGTSGKKKQNAHMPATPKASLAQRLAQPLENSVASRKPVKSGSKKPGTPTPRRVATPVSAQRKLVRPGMRYRGVAARKSRLPTGLPRTRDGVLIGHPAVRLAARPGVAARLQGRGTASAPRGRKAVAVRKAGGISKVANAVRRATTAAARVKAGRLGAARLPNTSFNRRAHGTAASGFAAPGPRPTKAGTAAAARRRAPVAQGSRVPVVRASVPQPVQRSVPSASDLELMSKIKIMATLDKVPPPMAAQRGMTVTPPQAMVDEHGYANNGSKNAQAAHLPYNGYGGGSLSDRFSKYGPSCSQRYTRDDYVINFQCCFCSLDPSKSQNSYIVDVCSTASVTSKRQFC</sequence>
<evidence type="ECO:0000313" key="3">
    <source>
        <dbReference type="Proteomes" id="UP000557509"/>
    </source>
</evidence>
<dbReference type="VEuPathDB" id="ToxoDB:TGME49_263320"/>
<proteinExistence type="predicted"/>
<accession>A0A7J6K3F0</accession>